<dbReference type="Gene3D" id="1.10.10.60">
    <property type="entry name" value="Homeodomain-like"/>
    <property type="match status" value="1"/>
</dbReference>
<dbReference type="PROSITE" id="PS50977">
    <property type="entry name" value="HTH_TETR_2"/>
    <property type="match status" value="1"/>
</dbReference>
<keyword evidence="3" id="KW-0804">Transcription</keyword>
<proteinExistence type="predicted"/>
<dbReference type="PANTHER" id="PTHR43479">
    <property type="entry name" value="ACREF/ENVCD OPERON REPRESSOR-RELATED"/>
    <property type="match status" value="1"/>
</dbReference>
<keyword evidence="2 4" id="KW-0238">DNA-binding</keyword>
<name>A0A239HF90_9FIRM</name>
<dbReference type="SUPFAM" id="SSF48498">
    <property type="entry name" value="Tetracyclin repressor-like, C-terminal domain"/>
    <property type="match status" value="1"/>
</dbReference>
<dbReference type="SUPFAM" id="SSF46689">
    <property type="entry name" value="Homeodomain-like"/>
    <property type="match status" value="1"/>
</dbReference>
<evidence type="ECO:0000313" key="6">
    <source>
        <dbReference type="EMBL" id="SNS79708.1"/>
    </source>
</evidence>
<evidence type="ECO:0000313" key="7">
    <source>
        <dbReference type="Proteomes" id="UP000198304"/>
    </source>
</evidence>
<organism evidence="6 7">
    <name type="scientific">Anaerovirgula multivorans</name>
    <dbReference type="NCBI Taxonomy" id="312168"/>
    <lineage>
        <taxon>Bacteria</taxon>
        <taxon>Bacillati</taxon>
        <taxon>Bacillota</taxon>
        <taxon>Clostridia</taxon>
        <taxon>Peptostreptococcales</taxon>
        <taxon>Natronincolaceae</taxon>
        <taxon>Anaerovirgula</taxon>
    </lineage>
</organism>
<dbReference type="InterPro" id="IPR009057">
    <property type="entry name" value="Homeodomain-like_sf"/>
</dbReference>
<gene>
    <name evidence="6" type="ORF">SAMN05446037_102156</name>
</gene>
<evidence type="ECO:0000256" key="3">
    <source>
        <dbReference type="ARBA" id="ARBA00023163"/>
    </source>
</evidence>
<dbReference type="InterPro" id="IPR050624">
    <property type="entry name" value="HTH-type_Tx_Regulator"/>
</dbReference>
<dbReference type="Proteomes" id="UP000198304">
    <property type="component" value="Unassembled WGS sequence"/>
</dbReference>
<feature type="DNA-binding region" description="H-T-H motif" evidence="4">
    <location>
        <begin position="28"/>
        <end position="47"/>
    </location>
</feature>
<dbReference type="Gene3D" id="1.10.357.10">
    <property type="entry name" value="Tetracycline Repressor, domain 2"/>
    <property type="match status" value="1"/>
</dbReference>
<accession>A0A239HF90</accession>
<evidence type="ECO:0000256" key="2">
    <source>
        <dbReference type="ARBA" id="ARBA00023125"/>
    </source>
</evidence>
<evidence type="ECO:0000256" key="4">
    <source>
        <dbReference type="PROSITE-ProRule" id="PRU00335"/>
    </source>
</evidence>
<sequence length="194" mass="22525">MAEITSKRDLIIQAAIQVFARSGFYKAKVGDIAETAGVGKGTIYEYFNSKDHLFEEMVHFSLDTYITSIKNVLFQNITTESKLREFFLLIIRFTQKHMDIMRIFSQEAWRSDNNIVYLMMDAKKQIVTLVEEVLTEAVNKGEFRPIDEKIAAIIFLGGINYMVMYHVSLHDDHITEEQINQYIDLFIKGLKSHQ</sequence>
<keyword evidence="1" id="KW-0805">Transcription regulation</keyword>
<keyword evidence="7" id="KW-1185">Reference proteome</keyword>
<dbReference type="RefSeq" id="WP_089284179.1">
    <property type="nucleotide sequence ID" value="NZ_FZOJ01000021.1"/>
</dbReference>
<dbReference type="FunFam" id="1.10.10.60:FF:000141">
    <property type="entry name" value="TetR family transcriptional regulator"/>
    <property type="match status" value="1"/>
</dbReference>
<dbReference type="InterPro" id="IPR036271">
    <property type="entry name" value="Tet_transcr_reg_TetR-rel_C_sf"/>
</dbReference>
<dbReference type="OrthoDB" id="9780824at2"/>
<evidence type="ECO:0000256" key="1">
    <source>
        <dbReference type="ARBA" id="ARBA00023015"/>
    </source>
</evidence>
<dbReference type="GO" id="GO:0003677">
    <property type="term" value="F:DNA binding"/>
    <property type="evidence" value="ECO:0007669"/>
    <property type="project" value="UniProtKB-UniRule"/>
</dbReference>
<dbReference type="AlphaFoldDB" id="A0A239HF90"/>
<evidence type="ECO:0000259" key="5">
    <source>
        <dbReference type="PROSITE" id="PS50977"/>
    </source>
</evidence>
<dbReference type="PANTHER" id="PTHR43479:SF11">
    <property type="entry name" value="ACREF_ENVCD OPERON REPRESSOR-RELATED"/>
    <property type="match status" value="1"/>
</dbReference>
<dbReference type="Pfam" id="PF00440">
    <property type="entry name" value="TetR_N"/>
    <property type="match status" value="1"/>
</dbReference>
<dbReference type="PRINTS" id="PR00455">
    <property type="entry name" value="HTHTETR"/>
</dbReference>
<dbReference type="EMBL" id="FZOJ01000021">
    <property type="protein sequence ID" value="SNS79708.1"/>
    <property type="molecule type" value="Genomic_DNA"/>
</dbReference>
<dbReference type="InterPro" id="IPR001647">
    <property type="entry name" value="HTH_TetR"/>
</dbReference>
<dbReference type="Pfam" id="PF17932">
    <property type="entry name" value="TetR_C_24"/>
    <property type="match status" value="1"/>
</dbReference>
<dbReference type="InterPro" id="IPR041490">
    <property type="entry name" value="KstR2_TetR_C"/>
</dbReference>
<dbReference type="GO" id="GO:0045892">
    <property type="term" value="P:negative regulation of DNA-templated transcription"/>
    <property type="evidence" value="ECO:0007669"/>
    <property type="project" value="UniProtKB-ARBA"/>
</dbReference>
<feature type="domain" description="HTH tetR-type" evidence="5">
    <location>
        <begin position="5"/>
        <end position="65"/>
    </location>
</feature>
<reference evidence="6 7" key="1">
    <citation type="submission" date="2017-06" db="EMBL/GenBank/DDBJ databases">
        <authorList>
            <person name="Kim H.J."/>
            <person name="Triplett B.A."/>
        </authorList>
    </citation>
    <scope>NUCLEOTIDE SEQUENCE [LARGE SCALE GENOMIC DNA]</scope>
    <source>
        <strain evidence="6 7">SCA</strain>
    </source>
</reference>
<protein>
    <submittedName>
        <fullName evidence="6">Transcriptional regulator, TetR family</fullName>
    </submittedName>
</protein>